<dbReference type="KEGG" id="tut:107363661"/>
<dbReference type="OrthoDB" id="9976382at2759"/>
<accession>T1KEW4</accession>
<dbReference type="PANTHER" id="PTHR45850">
    <property type="entry name" value="SORTING NEXIN FAMILY MEMBER"/>
    <property type="match status" value="1"/>
</dbReference>
<reference evidence="4" key="2">
    <citation type="submission" date="2015-06" db="UniProtKB">
        <authorList>
            <consortium name="EnsemblMetazoa"/>
        </authorList>
    </citation>
    <scope>IDENTIFICATION</scope>
</reference>
<dbReference type="InterPro" id="IPR001683">
    <property type="entry name" value="PX_dom"/>
</dbReference>
<dbReference type="PANTHER" id="PTHR45850:SF2">
    <property type="entry name" value="SORTING NEXIN-5-LIKE"/>
    <property type="match status" value="1"/>
</dbReference>
<dbReference type="OMA" id="VQWCEKQ"/>
<dbReference type="GO" id="GO:0035091">
    <property type="term" value="F:phosphatidylinositol binding"/>
    <property type="evidence" value="ECO:0007669"/>
    <property type="project" value="InterPro"/>
</dbReference>
<dbReference type="SUPFAM" id="SSF64268">
    <property type="entry name" value="PX domain"/>
    <property type="match status" value="1"/>
</dbReference>
<dbReference type="SUPFAM" id="SSF103657">
    <property type="entry name" value="BAR/IMD domain-like"/>
    <property type="match status" value="1"/>
</dbReference>
<name>T1KEW4_TETUR</name>
<protein>
    <recommendedName>
        <fullName evidence="3">PX domain-containing protein</fullName>
    </recommendedName>
</protein>
<dbReference type="EnsemblMetazoa" id="tetur10g00980.1">
    <property type="protein sequence ID" value="tetur10g00980.1"/>
    <property type="gene ID" value="tetur10g00980"/>
</dbReference>
<evidence type="ECO:0000256" key="2">
    <source>
        <dbReference type="SAM" id="MobiDB-lite"/>
    </source>
</evidence>
<feature type="compositionally biased region" description="Low complexity" evidence="2">
    <location>
        <begin position="45"/>
        <end position="58"/>
    </location>
</feature>
<dbReference type="eggNOG" id="KOG1660">
    <property type="taxonomic scope" value="Eukaryota"/>
</dbReference>
<reference evidence="5" key="1">
    <citation type="submission" date="2011-08" db="EMBL/GenBank/DDBJ databases">
        <authorList>
            <person name="Rombauts S."/>
        </authorList>
    </citation>
    <scope>NUCLEOTIDE SEQUENCE</scope>
    <source>
        <strain evidence="5">London</strain>
    </source>
</reference>
<evidence type="ECO:0000313" key="4">
    <source>
        <dbReference type="EnsemblMetazoa" id="tetur10g00980.1"/>
    </source>
</evidence>
<feature type="region of interest" description="Disordered" evidence="2">
    <location>
        <begin position="1"/>
        <end position="64"/>
    </location>
</feature>
<feature type="compositionally biased region" description="Basic and acidic residues" evidence="2">
    <location>
        <begin position="30"/>
        <end position="42"/>
    </location>
</feature>
<evidence type="ECO:0000259" key="3">
    <source>
        <dbReference type="PROSITE" id="PS50195"/>
    </source>
</evidence>
<feature type="domain" description="PX" evidence="3">
    <location>
        <begin position="65"/>
        <end position="220"/>
    </location>
</feature>
<feature type="region of interest" description="Disordered" evidence="2">
    <location>
        <begin position="130"/>
        <end position="151"/>
    </location>
</feature>
<comment type="similarity">
    <text evidence="1">Belongs to the sorting nexin family.</text>
</comment>
<dbReference type="AlphaFoldDB" id="T1KEW4"/>
<organism evidence="4 5">
    <name type="scientific">Tetranychus urticae</name>
    <name type="common">Two-spotted spider mite</name>
    <dbReference type="NCBI Taxonomy" id="32264"/>
    <lineage>
        <taxon>Eukaryota</taxon>
        <taxon>Metazoa</taxon>
        <taxon>Ecdysozoa</taxon>
        <taxon>Arthropoda</taxon>
        <taxon>Chelicerata</taxon>
        <taxon>Arachnida</taxon>
        <taxon>Acari</taxon>
        <taxon>Acariformes</taxon>
        <taxon>Trombidiformes</taxon>
        <taxon>Prostigmata</taxon>
        <taxon>Eleutherengona</taxon>
        <taxon>Raphignathae</taxon>
        <taxon>Tetranychoidea</taxon>
        <taxon>Tetranychidae</taxon>
        <taxon>Tetranychus</taxon>
    </lineage>
</organism>
<evidence type="ECO:0000313" key="5">
    <source>
        <dbReference type="Proteomes" id="UP000015104"/>
    </source>
</evidence>
<dbReference type="STRING" id="32264.T1KEW4"/>
<evidence type="ECO:0000256" key="1">
    <source>
        <dbReference type="ARBA" id="ARBA00010883"/>
    </source>
</evidence>
<dbReference type="InterPro" id="IPR027267">
    <property type="entry name" value="AH/BAR_dom_sf"/>
</dbReference>
<dbReference type="Proteomes" id="UP000015104">
    <property type="component" value="Unassembled WGS sequence"/>
</dbReference>
<gene>
    <name evidence="4" type="primary">107363661</name>
</gene>
<dbReference type="EMBL" id="CAEY01000030">
    <property type="status" value="NOT_ANNOTATED_CDS"/>
    <property type="molecule type" value="Genomic_DNA"/>
</dbReference>
<feature type="compositionally biased region" description="Polar residues" evidence="2">
    <location>
        <begin position="1"/>
        <end position="14"/>
    </location>
</feature>
<dbReference type="Gene3D" id="1.20.1270.60">
    <property type="entry name" value="Arfaptin homology (AH) domain/BAR domain"/>
    <property type="match status" value="1"/>
</dbReference>
<sequence length="435" mass="49673">MDTIDSAASVSEPANITFDDNDVLPSQPDESTKETHPEDRQSPESLSHISNVSTSSSSDIAPEPFQPKFKVKVSTNSITKDGESVIYTIYTKSLEGDSEWKVERVHDDLQQLHHNLMATVAPGFGLIMPPLPDESVTHPSQAQEKSREKLGPNTNTLIGDEWYKDCWQIQEYLRLLLNHPVFGSDPAWNQFLCSVNAPPRVKLQKTSNILGKLSENIDSRGKLTHKDCEEYFQRERDWANHYANVIKLTSRAFNCIVNARLKLCGSLSHLSTTLNLNIPGSNESQFNRQAMKLSNLFSIAIDDYKRGLEVINYNDEATLGSSLDLWSRYMEAEKEMLNRRTGLMIEYEKSNRNLDKAKPNKKDEAEKSKFEAEKLFEDCSDIARQEIKRLHKERTGVLLSAIRKYCQSQLLVNKDIHQLLLISYENLKQFRIEAY</sequence>
<dbReference type="Gene3D" id="3.30.1520.10">
    <property type="entry name" value="Phox-like domain"/>
    <property type="match status" value="1"/>
</dbReference>
<proteinExistence type="inferred from homology"/>
<dbReference type="Pfam" id="PF00787">
    <property type="entry name" value="PX"/>
    <property type="match status" value="1"/>
</dbReference>
<dbReference type="HOGENOM" id="CLU_743857_0_0_1"/>
<dbReference type="InterPro" id="IPR036871">
    <property type="entry name" value="PX_dom_sf"/>
</dbReference>
<dbReference type="PROSITE" id="PS50195">
    <property type="entry name" value="PX"/>
    <property type="match status" value="1"/>
</dbReference>
<keyword evidence="5" id="KW-1185">Reference proteome</keyword>